<evidence type="ECO:0000313" key="2">
    <source>
        <dbReference type="EMBL" id="GIG93063.1"/>
    </source>
</evidence>
<gene>
    <name evidence="2" type="ORF">Pen02_79990</name>
</gene>
<feature type="transmembrane region" description="Helical" evidence="1">
    <location>
        <begin position="12"/>
        <end position="32"/>
    </location>
</feature>
<proteinExistence type="predicted"/>
<dbReference type="Proteomes" id="UP000646749">
    <property type="component" value="Unassembled WGS sequence"/>
</dbReference>
<sequence>MWRWGRRVRRFGWVLFGTAALVVSTVVLVRGLHADLAVARLSGPGSGPAELAAAKDAFERWTNWANIVAAPLAAAALSVIAAEKLARSRAAVSDGGALVGELAASVLHTVRHELVYRHAGRPAPVMVRWSATGRPAAGWDAVLGDGTLGPGLPLVLDGDAGEIVTRFRELPNRQLVILGAPGAGKSVLAMLLAAGLLERASDEQRVPVLIAINDWQARSVPLDRFLRCGLVRGHHRVLAEFGDPDRVARWLFAQHRILPVLDGLDELPAAERSDAVRQLDEYGLRGHHLVVTSRGVEYEDAVRSGGTILTKAAVVEIEPVEAGTAIAYLSYPELRTRLWEPVFREMRSNPDAPVSRTLTSPLMIALARSAYEREPHQPGELLAFTTPEAVARRLMDVFVTAAYEAPGALPPDRARRYLSTLAYHMYERGTRDLNLWDVRPTLLAGRPWIIRASLELVSALTAIASLATPLADPMLRGEVIPWVRFRATHLRLVCAGRLPLRLARFLDDAHRKRAVLRRNGPTYQFRHVLLQDHLALRQALEYTRERVQRGEKAAAERLAALLITLGRGDEAIEVLRRQWEAGNHYVAGRLAGLWAGQGRTEEALAILRAAAAGDHGSARRGREQLARLLAEHDRVDELRTRADVGDEASAAALTEYLVRTGELDEAVTRALRRGGCGQQLIERLISDGRHDDVRAIAETGQILAIEQRLSHLVGNAQVVEAEAWVETLTRQKDYAAERLDALLLEHGHDEAALRRARRTYDQGTDGSAVWLAAVLSRQGDTEAAVALLRNEPGESAAARLAEILVDSGRFSDALTVMTDRPTAGSVSVAARLVDYLVARSRAGDAIALLRARAATGRQAAIDQLVRLLLEQRELLAALQVVRAESPAAHSSSRHAVVTALVERGRVKQAMRLLRQADTAGNRSCGPEMVQMLARAGLQRQLIARASAGDGAAEAWWIDQMVGAGLATEAIALMQERVSEDDPGPPFPLADLLARHGRLDEATALIRRHADAGNTDARAWLDAAEHGKSVS</sequence>
<dbReference type="InterPro" id="IPR011990">
    <property type="entry name" value="TPR-like_helical_dom_sf"/>
</dbReference>
<keyword evidence="1" id="KW-0472">Membrane</keyword>
<reference evidence="2 3" key="1">
    <citation type="submission" date="2021-01" db="EMBL/GenBank/DDBJ databases">
        <title>Whole genome shotgun sequence of Plantactinospora endophytica NBRC 110450.</title>
        <authorList>
            <person name="Komaki H."/>
            <person name="Tamura T."/>
        </authorList>
    </citation>
    <scope>NUCLEOTIDE SEQUENCE [LARGE SCALE GENOMIC DNA]</scope>
    <source>
        <strain evidence="2 3">NBRC 110450</strain>
    </source>
</reference>
<evidence type="ECO:0000256" key="1">
    <source>
        <dbReference type="SAM" id="Phobius"/>
    </source>
</evidence>
<evidence type="ECO:0000313" key="3">
    <source>
        <dbReference type="Proteomes" id="UP000646749"/>
    </source>
</evidence>
<comment type="caution">
    <text evidence="2">The sequence shown here is derived from an EMBL/GenBank/DDBJ whole genome shotgun (WGS) entry which is preliminary data.</text>
</comment>
<dbReference type="Gene3D" id="1.25.40.10">
    <property type="entry name" value="Tetratricopeptide repeat domain"/>
    <property type="match status" value="2"/>
</dbReference>
<feature type="transmembrane region" description="Helical" evidence="1">
    <location>
        <begin position="175"/>
        <end position="197"/>
    </location>
</feature>
<name>A0ABQ4EEB4_9ACTN</name>
<feature type="transmembrane region" description="Helical" evidence="1">
    <location>
        <begin position="64"/>
        <end position="82"/>
    </location>
</feature>
<protein>
    <recommendedName>
        <fullName evidence="4">NACHT domain-containing protein</fullName>
    </recommendedName>
</protein>
<dbReference type="Gene3D" id="3.40.50.300">
    <property type="entry name" value="P-loop containing nucleotide triphosphate hydrolases"/>
    <property type="match status" value="1"/>
</dbReference>
<dbReference type="InterPro" id="IPR027417">
    <property type="entry name" value="P-loop_NTPase"/>
</dbReference>
<keyword evidence="1" id="KW-1133">Transmembrane helix</keyword>
<dbReference type="SUPFAM" id="SSF52540">
    <property type="entry name" value="P-loop containing nucleoside triphosphate hydrolases"/>
    <property type="match status" value="1"/>
</dbReference>
<keyword evidence="3" id="KW-1185">Reference proteome</keyword>
<evidence type="ECO:0008006" key="4">
    <source>
        <dbReference type="Google" id="ProtNLM"/>
    </source>
</evidence>
<accession>A0ABQ4EEB4</accession>
<keyword evidence="1" id="KW-0812">Transmembrane</keyword>
<organism evidence="2 3">
    <name type="scientific">Plantactinospora endophytica</name>
    <dbReference type="NCBI Taxonomy" id="673535"/>
    <lineage>
        <taxon>Bacteria</taxon>
        <taxon>Bacillati</taxon>
        <taxon>Actinomycetota</taxon>
        <taxon>Actinomycetes</taxon>
        <taxon>Micromonosporales</taxon>
        <taxon>Micromonosporaceae</taxon>
        <taxon>Plantactinospora</taxon>
    </lineage>
</organism>
<dbReference type="EMBL" id="BONW01000050">
    <property type="protein sequence ID" value="GIG93063.1"/>
    <property type="molecule type" value="Genomic_DNA"/>
</dbReference>